<proteinExistence type="predicted"/>
<evidence type="ECO:0000256" key="1">
    <source>
        <dbReference type="SAM" id="MobiDB-lite"/>
    </source>
</evidence>
<comment type="caution">
    <text evidence="2">The sequence shown here is derived from an EMBL/GenBank/DDBJ whole genome shotgun (WGS) entry which is preliminary data.</text>
</comment>
<feature type="non-terminal residue" evidence="2">
    <location>
        <position position="116"/>
    </location>
</feature>
<dbReference type="EMBL" id="CATQJA010002655">
    <property type="protein sequence ID" value="CAJ0579208.1"/>
    <property type="molecule type" value="Genomic_DNA"/>
</dbReference>
<accession>A0AA36D1B5</accession>
<protein>
    <submittedName>
        <fullName evidence="2">Uncharacterized protein</fullName>
    </submittedName>
</protein>
<gene>
    <name evidence="2" type="ORF">MSPICULIGERA_LOCUS17438</name>
</gene>
<evidence type="ECO:0000313" key="2">
    <source>
        <dbReference type="EMBL" id="CAJ0579208.1"/>
    </source>
</evidence>
<organism evidence="2 3">
    <name type="scientific">Mesorhabditis spiculigera</name>
    <dbReference type="NCBI Taxonomy" id="96644"/>
    <lineage>
        <taxon>Eukaryota</taxon>
        <taxon>Metazoa</taxon>
        <taxon>Ecdysozoa</taxon>
        <taxon>Nematoda</taxon>
        <taxon>Chromadorea</taxon>
        <taxon>Rhabditida</taxon>
        <taxon>Rhabditina</taxon>
        <taxon>Rhabditomorpha</taxon>
        <taxon>Rhabditoidea</taxon>
        <taxon>Rhabditidae</taxon>
        <taxon>Mesorhabditinae</taxon>
        <taxon>Mesorhabditis</taxon>
    </lineage>
</organism>
<dbReference type="Proteomes" id="UP001177023">
    <property type="component" value="Unassembled WGS sequence"/>
</dbReference>
<keyword evidence="3" id="KW-1185">Reference proteome</keyword>
<feature type="region of interest" description="Disordered" evidence="1">
    <location>
        <begin position="48"/>
        <end position="87"/>
    </location>
</feature>
<reference evidence="2" key="1">
    <citation type="submission" date="2023-06" db="EMBL/GenBank/DDBJ databases">
        <authorList>
            <person name="Delattre M."/>
        </authorList>
    </citation>
    <scope>NUCLEOTIDE SEQUENCE</scope>
    <source>
        <strain evidence="2">AF72</strain>
    </source>
</reference>
<sequence length="116" mass="12779">MSLLAQVYRDLISPGRPLRVSAGSTKTRCWPLLDDDLPTERRHVFPQPSIRCSSDLNADVEPAGPPGREPLLPPDRAARPGGRRAASSASTAYIFYNDFGRSRRSSLILFTLVSLK</sequence>
<feature type="compositionally biased region" description="Pro residues" evidence="1">
    <location>
        <begin position="63"/>
        <end position="73"/>
    </location>
</feature>
<evidence type="ECO:0000313" key="3">
    <source>
        <dbReference type="Proteomes" id="UP001177023"/>
    </source>
</evidence>
<name>A0AA36D1B5_9BILA</name>
<dbReference type="AlphaFoldDB" id="A0AA36D1B5"/>